<dbReference type="GO" id="GO:0016301">
    <property type="term" value="F:kinase activity"/>
    <property type="evidence" value="ECO:0007669"/>
    <property type="project" value="UniProtKB-KW"/>
</dbReference>
<gene>
    <name evidence="1" type="ORF">J4734_09670</name>
</gene>
<keyword evidence="1" id="KW-0418">Kinase</keyword>
<sequence>MSGLINPHAAPEEAAYALLIELVRAQRVPQYEGEISGLLAMYDEAVKHFKEKRPSVRRGHRGARKA</sequence>
<dbReference type="EMBL" id="JAGETO010000031">
    <property type="protein sequence ID" value="MBO2029220.1"/>
    <property type="molecule type" value="Genomic_DNA"/>
</dbReference>
<accession>A0A939NRV8</accession>
<comment type="caution">
    <text evidence="1">The sequence shown here is derived from an EMBL/GenBank/DDBJ whole genome shotgun (WGS) entry which is preliminary data.</text>
</comment>
<organism evidence="1 2">
    <name type="scientific">Klebsiella pneumoniae</name>
    <dbReference type="NCBI Taxonomy" id="573"/>
    <lineage>
        <taxon>Bacteria</taxon>
        <taxon>Pseudomonadati</taxon>
        <taxon>Pseudomonadota</taxon>
        <taxon>Gammaproteobacteria</taxon>
        <taxon>Enterobacterales</taxon>
        <taxon>Enterobacteriaceae</taxon>
        <taxon>Klebsiella/Raoultella group</taxon>
        <taxon>Klebsiella</taxon>
        <taxon>Klebsiella pneumoniae complex</taxon>
    </lineage>
</organism>
<keyword evidence="1" id="KW-0808">Transferase</keyword>
<dbReference type="Proteomes" id="UP000664620">
    <property type="component" value="Unassembled WGS sequence"/>
</dbReference>
<reference evidence="1" key="1">
    <citation type="submission" date="2021-03" db="EMBL/GenBank/DDBJ databases">
        <title>Molecular epidemiology and mechanisms of colistin and carbapenem resistance in Enterobacteriaceae from clinical isolates, the environment and porcine samples in Pretoria, South Africa.</title>
        <authorList>
            <person name="Bogoshi D."/>
            <person name="Mbelle N.M."/>
            <person name="Naidoo V."/>
            <person name="Osei Sekyere J."/>
        </authorList>
    </citation>
    <scope>NUCLEOTIDE SEQUENCE</scope>
    <source>
        <strain evidence="1">C034</strain>
    </source>
</reference>
<proteinExistence type="predicted"/>
<protein>
    <submittedName>
        <fullName evidence="1">ATP-NAD kinase</fullName>
    </submittedName>
</protein>
<evidence type="ECO:0000313" key="1">
    <source>
        <dbReference type="EMBL" id="MBO2029220.1"/>
    </source>
</evidence>
<name>A0A939NRV8_KLEPN</name>
<dbReference type="AlphaFoldDB" id="A0A939NRV8"/>
<evidence type="ECO:0000313" key="2">
    <source>
        <dbReference type="Proteomes" id="UP000664620"/>
    </source>
</evidence>